<dbReference type="SUPFAM" id="SSF56024">
    <property type="entry name" value="Phospholipase D/nuclease"/>
    <property type="match status" value="1"/>
</dbReference>
<dbReference type="Gene3D" id="3.30.870.10">
    <property type="entry name" value="Endonuclease Chain A"/>
    <property type="match status" value="1"/>
</dbReference>
<dbReference type="InterPro" id="IPR025202">
    <property type="entry name" value="PLD-like_dom"/>
</dbReference>
<feature type="domain" description="PLD phosphodiesterase" evidence="1">
    <location>
        <begin position="189"/>
        <end position="216"/>
    </location>
</feature>
<dbReference type="PANTHER" id="PTHR21248:SF22">
    <property type="entry name" value="PHOSPHOLIPASE D"/>
    <property type="match status" value="1"/>
</dbReference>
<dbReference type="InterPro" id="IPR047955">
    <property type="entry name" value="DrmC-like"/>
</dbReference>
<dbReference type="Proteomes" id="UP001501358">
    <property type="component" value="Unassembled WGS sequence"/>
</dbReference>
<proteinExistence type="predicted"/>
<dbReference type="PANTHER" id="PTHR21248">
    <property type="entry name" value="CARDIOLIPIN SYNTHASE"/>
    <property type="match status" value="1"/>
</dbReference>
<evidence type="ECO:0000313" key="3">
    <source>
        <dbReference type="Proteomes" id="UP001501358"/>
    </source>
</evidence>
<keyword evidence="3" id="KW-1185">Reference proteome</keyword>
<dbReference type="NCBIfam" id="NF038319">
    <property type="entry name" value="DISARM_DrmC_I"/>
    <property type="match status" value="1"/>
</dbReference>
<comment type="caution">
    <text evidence="2">The sequence shown here is derived from an EMBL/GenBank/DDBJ whole genome shotgun (WGS) entry which is preliminary data.</text>
</comment>
<dbReference type="CDD" id="cd09132">
    <property type="entry name" value="PLDc_unchar4"/>
    <property type="match status" value="1"/>
</dbReference>
<sequence length="254" mass="27309">MSRKEFEAAAETAAAALGPTRTKDLAGLLARGRGAEYALSVLQTPAASEAVAALYQAAERERVPRPEAAAYLRGYVAAWARHRNEVEVRTVWSGPPTPGVPVRSTARVLVEVVREARTELLAMTYAARPYAPLTEALAEAVARGVETHVVVETREGAAGLLQGPEPADAFAAVPGVRLWHWAREARGHHRARQHAKLAVADRRLLLLGSANLTEAGVRRNLEAGVLVRGGTAPQRAAEHIRELQRCGVLRMLGP</sequence>
<evidence type="ECO:0000259" key="1">
    <source>
        <dbReference type="PROSITE" id="PS50035"/>
    </source>
</evidence>
<gene>
    <name evidence="2" type="ORF">GCM10010406_54420</name>
</gene>
<evidence type="ECO:0000313" key="2">
    <source>
        <dbReference type="EMBL" id="GAA2511210.1"/>
    </source>
</evidence>
<reference evidence="3" key="1">
    <citation type="journal article" date="2019" name="Int. J. Syst. Evol. Microbiol.">
        <title>The Global Catalogue of Microorganisms (GCM) 10K type strain sequencing project: providing services to taxonomists for standard genome sequencing and annotation.</title>
        <authorList>
            <consortium name="The Broad Institute Genomics Platform"/>
            <consortium name="The Broad Institute Genome Sequencing Center for Infectious Disease"/>
            <person name="Wu L."/>
            <person name="Ma J."/>
        </authorList>
    </citation>
    <scope>NUCLEOTIDE SEQUENCE [LARGE SCALE GENOMIC DNA]</scope>
    <source>
        <strain evidence="3">JCM 6307</strain>
    </source>
</reference>
<dbReference type="EMBL" id="BAAATA010000056">
    <property type="protein sequence ID" value="GAA2511210.1"/>
    <property type="molecule type" value="Genomic_DNA"/>
</dbReference>
<organism evidence="2 3">
    <name type="scientific">Streptomyces thermolineatus</name>
    <dbReference type="NCBI Taxonomy" id="44033"/>
    <lineage>
        <taxon>Bacteria</taxon>
        <taxon>Bacillati</taxon>
        <taxon>Actinomycetota</taxon>
        <taxon>Actinomycetes</taxon>
        <taxon>Kitasatosporales</taxon>
        <taxon>Streptomycetaceae</taxon>
        <taxon>Streptomyces</taxon>
    </lineage>
</organism>
<dbReference type="InterPro" id="IPR001736">
    <property type="entry name" value="PLipase_D/transphosphatidylase"/>
</dbReference>
<dbReference type="Pfam" id="PF13091">
    <property type="entry name" value="PLDc_2"/>
    <property type="match status" value="1"/>
</dbReference>
<protein>
    <recommendedName>
        <fullName evidence="1">PLD phosphodiesterase domain-containing protein</fullName>
    </recommendedName>
</protein>
<accession>A0ABP6ACS2</accession>
<dbReference type="PROSITE" id="PS50035">
    <property type="entry name" value="PLD"/>
    <property type="match status" value="1"/>
</dbReference>
<dbReference type="RefSeq" id="WP_344386136.1">
    <property type="nucleotide sequence ID" value="NZ_BAAATA010000056.1"/>
</dbReference>
<name>A0ABP6ACS2_9ACTN</name>